<evidence type="ECO:0000256" key="2">
    <source>
        <dbReference type="ARBA" id="ARBA00022723"/>
    </source>
</evidence>
<dbReference type="EMBL" id="JAAWVN010014166">
    <property type="protein sequence ID" value="MBN3291810.1"/>
    <property type="molecule type" value="Genomic_DNA"/>
</dbReference>
<comment type="caution">
    <text evidence="9">The sequence shown here is derived from an EMBL/GenBank/DDBJ whole genome shotgun (WGS) entry which is preliminary data.</text>
</comment>
<dbReference type="InterPro" id="IPR032416">
    <property type="entry name" value="Peptidase_M24_C"/>
</dbReference>
<dbReference type="Proteomes" id="UP001166052">
    <property type="component" value="Unassembled WGS sequence"/>
</dbReference>
<evidence type="ECO:0000256" key="4">
    <source>
        <dbReference type="SAM" id="SignalP"/>
    </source>
</evidence>
<dbReference type="InterPro" id="IPR050422">
    <property type="entry name" value="X-Pro_aminopeptidase_P"/>
</dbReference>
<proteinExistence type="inferred from homology"/>
<dbReference type="Pfam" id="PF00080">
    <property type="entry name" value="Sod_Cu"/>
    <property type="match status" value="3"/>
</dbReference>
<dbReference type="CDD" id="cd01085">
    <property type="entry name" value="APP"/>
    <property type="match status" value="1"/>
</dbReference>
<feature type="non-terminal residue" evidence="9">
    <location>
        <position position="1632"/>
    </location>
</feature>
<feature type="signal peptide" evidence="4">
    <location>
        <begin position="1"/>
        <end position="18"/>
    </location>
</feature>
<feature type="domain" description="Superoxide dismutase copper/zinc binding" evidence="5">
    <location>
        <begin position="261"/>
        <end position="386"/>
    </location>
</feature>
<feature type="non-terminal residue" evidence="9">
    <location>
        <position position="1"/>
    </location>
</feature>
<keyword evidence="10" id="KW-1185">Reference proteome</keyword>
<dbReference type="PANTHER" id="PTHR43763">
    <property type="entry name" value="XAA-PRO AMINOPEPTIDASE 1"/>
    <property type="match status" value="1"/>
</dbReference>
<dbReference type="InterPro" id="IPR000994">
    <property type="entry name" value="Pept_M24"/>
</dbReference>
<protein>
    <submittedName>
        <fullName evidence="9">XPP1 aminopeptidase</fullName>
    </submittedName>
</protein>
<dbReference type="PANTHER" id="PTHR43763:SF6">
    <property type="entry name" value="XAA-PRO AMINOPEPTIDASE 1"/>
    <property type="match status" value="1"/>
</dbReference>
<feature type="chain" id="PRO_5046306560" evidence="4">
    <location>
        <begin position="19"/>
        <end position="1632"/>
    </location>
</feature>
<dbReference type="SUPFAM" id="SSF49329">
    <property type="entry name" value="Cu,Zn superoxide dismutase-like"/>
    <property type="match status" value="4"/>
</dbReference>
<gene>
    <name evidence="9" type="primary">Xpnpep1</name>
    <name evidence="9" type="ORF">GTO92_0009101</name>
</gene>
<dbReference type="Pfam" id="PF16188">
    <property type="entry name" value="Peptidase_M24_C"/>
    <property type="match status" value="1"/>
</dbReference>
<dbReference type="Pfam" id="PF16189">
    <property type="entry name" value="Creatinase_N_2"/>
    <property type="match status" value="1"/>
</dbReference>
<dbReference type="InterPro" id="IPR029149">
    <property type="entry name" value="Creatin/AminoP/Spt16_N"/>
</dbReference>
<feature type="domain" description="Superoxide dismutase copper/zinc binding" evidence="5">
    <location>
        <begin position="581"/>
        <end position="704"/>
    </location>
</feature>
<evidence type="ECO:0000259" key="5">
    <source>
        <dbReference type="Pfam" id="PF00080"/>
    </source>
</evidence>
<dbReference type="InterPro" id="IPR000587">
    <property type="entry name" value="Creatinase_N"/>
</dbReference>
<dbReference type="Gene3D" id="3.40.350.10">
    <property type="entry name" value="Creatinase/prolidase N-terminal domain"/>
    <property type="match status" value="2"/>
</dbReference>
<keyword evidence="9" id="KW-0645">Protease</keyword>
<feature type="domain" description="Superoxide dismutase copper/zinc binding" evidence="5">
    <location>
        <begin position="414"/>
        <end position="560"/>
    </location>
</feature>
<dbReference type="InterPro" id="IPR033740">
    <property type="entry name" value="Pept_M24B"/>
</dbReference>
<dbReference type="Pfam" id="PF01321">
    <property type="entry name" value="Creatinase_N"/>
    <property type="match status" value="1"/>
</dbReference>
<evidence type="ECO:0000259" key="6">
    <source>
        <dbReference type="Pfam" id="PF00557"/>
    </source>
</evidence>
<keyword evidence="3" id="KW-0378">Hydrolase</keyword>
<dbReference type="InterPro" id="IPR036005">
    <property type="entry name" value="Creatinase/aminopeptidase-like"/>
</dbReference>
<keyword evidence="4" id="KW-0732">Signal</keyword>
<accession>A0ABS2Z050</accession>
<keyword evidence="2" id="KW-0479">Metal-binding</keyword>
<comment type="similarity">
    <text evidence="1">Belongs to the peptidase M24B family.</text>
</comment>
<keyword evidence="9" id="KW-0031">Aminopeptidase</keyword>
<dbReference type="Gene3D" id="2.60.40.200">
    <property type="entry name" value="Superoxide dismutase, copper/zinc binding domain"/>
    <property type="match status" value="4"/>
</dbReference>
<evidence type="ECO:0000313" key="10">
    <source>
        <dbReference type="Proteomes" id="UP001166052"/>
    </source>
</evidence>
<evidence type="ECO:0000259" key="8">
    <source>
        <dbReference type="Pfam" id="PF16188"/>
    </source>
</evidence>
<name>A0ABS2Z050_POLSE</name>
<evidence type="ECO:0000256" key="1">
    <source>
        <dbReference type="ARBA" id="ARBA00008766"/>
    </source>
</evidence>
<reference evidence="9" key="1">
    <citation type="journal article" date="2021" name="Cell">
        <title>Tracing the genetic footprints of vertebrate landing in non-teleost ray-finned fishes.</title>
        <authorList>
            <person name="Bi X."/>
            <person name="Wang K."/>
            <person name="Yang L."/>
            <person name="Pan H."/>
            <person name="Jiang H."/>
            <person name="Wei Q."/>
            <person name="Fang M."/>
            <person name="Yu H."/>
            <person name="Zhu C."/>
            <person name="Cai Y."/>
            <person name="He Y."/>
            <person name="Gan X."/>
            <person name="Zeng H."/>
            <person name="Yu D."/>
            <person name="Zhu Y."/>
            <person name="Jiang H."/>
            <person name="Qiu Q."/>
            <person name="Yang H."/>
            <person name="Zhang Y.E."/>
            <person name="Wang W."/>
            <person name="Zhu M."/>
            <person name="He S."/>
            <person name="Zhang G."/>
        </authorList>
    </citation>
    <scope>NUCLEOTIDE SEQUENCE</scope>
    <source>
        <strain evidence="9">Bchr_001</strain>
    </source>
</reference>
<dbReference type="InterPro" id="IPR001424">
    <property type="entry name" value="SOD_Cu_Zn_dom"/>
</dbReference>
<dbReference type="InterPro" id="IPR036423">
    <property type="entry name" value="SOD-like_Cu/Zn_dom_sf"/>
</dbReference>
<dbReference type="SUPFAM" id="SSF55920">
    <property type="entry name" value="Creatinase/aminopeptidase"/>
    <property type="match status" value="1"/>
</dbReference>
<dbReference type="Gene3D" id="3.90.230.10">
    <property type="entry name" value="Creatinase/methionine aminopeptidase superfamily"/>
    <property type="match status" value="1"/>
</dbReference>
<dbReference type="Pfam" id="PF00557">
    <property type="entry name" value="Peptidase_M24"/>
    <property type="match status" value="1"/>
</dbReference>
<sequence>MLLHWGLMLVSLCGSVAGDLFEVDINMAGVKGSVKFDSSTKIATVNLTGTCNMVNISLNEFPVMFGHYAHPCLEMNLGKKIYKFSSFQTDETINVTDLFHVWPNLVDLSLIVEQSCNISESRACSNVRKSGNVKTWQAKFYSPVAGNVYIRQNEGEDKVRFLSDLVDITKNGSLTNVNVYMQSGPSSCDLLISSLNKFALLPLGIMRVGSHGQTEKSRIEVANFTGIRTFALLGTGTVFACAEIRKLEPKEVTAVINMKGIKGTIIFSQTSPFESTELKVSLSNLRNSVGPYHVHQFPVPPKKSSNEDICSNDNVGGHWNPYNLDTKSSSYPTGPGATHDLYEIGDLSGKHGSLKDKDWFSSVYIDWNLPLFGRKSIVGRSVVIHLPNGTRLACGSIGYPGEIITAVAILRGPVVGTVIFSQMKSNPYSDMSVFMEVSTSNDTASRDHGWHVHEYSISSETDTDLSACQSTKGHYNPFKIETSADSNYSLSCQPDCPFACEVGDFSGKHFLLNLSTLAGKVQNKNFFTDTTSSLAGITSVLGRSLVIHGAERNPDRIACANITSLHPTSARTGNWSGIGSVDGRIIFTQNVFLQATSINVSLSNLKSLAGGYHVHILPLGITGQGVDPCSDERIMGHFNPFSVNQSLSPPPANGTNDQYEIGDLSGKFGHLKNLNQLSDNYVDNNLPLSGLNSIIGRSLVIHYADGKRLQCADIVPDKASDGEWVRAKAVFGSTVKGTISMVQQIFSDGSFSDTIINVDLQGTPGVTVTEALWYIHINQTKENDKKCTDVGDHFNPYGLRIGGGYYNSCFRVNPLNCEVGDLNSKQGPVSLGIRQLYTDVNLPLAGDFTAIYRSIVLYSKTGVLGCATILPESPAAVQTFPTIKSFSRFEFRSAVSSVLQIPQWRVTILPGAPSLVNQDKCQQVNFFIAGDVNVTRLSMLKYEEKLGKFRQTKLCSEIGSEHNTGNNVYLLEGIFQLNLRVGIFLVPLTSDTLPETLLREHWELTAVTEEIKMPPKITTELLRQLRQAMGNLKYTAEPIQAYIVPSVDAHQSEYIAPCDCRREFISGFNGSAGTAIITEHHAAMWTDGRYFLQAAQQMDSNWSLMKMGLKETPSQEDWLISVLPDSSKVGVDPWILPSDQWETMSKALSSAGHTLVPIKENLIDIIWEDKPARPTLPLMTLGLAYTGMSWMDKITALRSKMAERKISWIVVTALDEVAWLFNLRGADVEYNPVFFSYAIIGMSSIRLFINGERITDAAVKDHLQLELPTKSEYTVQIHEYDSILTELQSICANLGPKEKIWICDKASFTLTEPIPKLHRCLVPYTPICLFKAVKNATEIQGMRNAHIKDAVALCELFSWLEKEIPKGNVTEISAADKANELRSQQEDFVDLSFPTISSVGPNGAIIHYRPLPETNRTLTLNEIYLLDSGAQFKDGTTDVTRTVHFGNPSPFEKECFTYVLKGHIAVSAAVFPNGTKGHLLDSFARSALWESGLDYLHGTGHGVGCFLNVHEGPCGISYKTFADEPLEAGMILSDEPGYYEDGKFGIRIENVVLVVSTKPKYNYRNRGSLTFEPITLVPIQTKMINTEMLTEKERTWLNDYHQKCREVIGAELERQGRHEALRWLIRETQPIA</sequence>
<evidence type="ECO:0000259" key="7">
    <source>
        <dbReference type="Pfam" id="PF01321"/>
    </source>
</evidence>
<feature type="domain" description="Peptidase M24" evidence="6">
    <location>
        <begin position="1341"/>
        <end position="1554"/>
    </location>
</feature>
<evidence type="ECO:0000256" key="3">
    <source>
        <dbReference type="ARBA" id="ARBA00022801"/>
    </source>
</evidence>
<evidence type="ECO:0000313" key="9">
    <source>
        <dbReference type="EMBL" id="MBN3291810.1"/>
    </source>
</evidence>
<feature type="domain" description="Creatinase N-terminal" evidence="7">
    <location>
        <begin position="1060"/>
        <end position="1160"/>
    </location>
</feature>
<organism evidence="9 10">
    <name type="scientific">Polypterus senegalus</name>
    <name type="common">Senegal bichir</name>
    <dbReference type="NCBI Taxonomy" id="55291"/>
    <lineage>
        <taxon>Eukaryota</taxon>
        <taxon>Metazoa</taxon>
        <taxon>Chordata</taxon>
        <taxon>Craniata</taxon>
        <taxon>Vertebrata</taxon>
        <taxon>Euteleostomi</taxon>
        <taxon>Actinopterygii</taxon>
        <taxon>Polypteriformes</taxon>
        <taxon>Polypteridae</taxon>
        <taxon>Polypterus</taxon>
    </lineage>
</organism>
<dbReference type="SUPFAM" id="SSF53092">
    <property type="entry name" value="Creatinase/prolidase N-terminal domain"/>
    <property type="match status" value="1"/>
</dbReference>
<dbReference type="GO" id="GO:0004177">
    <property type="term" value="F:aminopeptidase activity"/>
    <property type="evidence" value="ECO:0007669"/>
    <property type="project" value="UniProtKB-KW"/>
</dbReference>
<feature type="domain" description="Peptidase M24 C-terminal" evidence="8">
    <location>
        <begin position="1569"/>
        <end position="1631"/>
    </location>
</feature>